<dbReference type="FunFam" id="3.40.50.1820:FF:000021">
    <property type="entry name" value="Lipase"/>
    <property type="match status" value="1"/>
</dbReference>
<evidence type="ECO:0000256" key="5">
    <source>
        <dbReference type="ARBA" id="ARBA00023098"/>
    </source>
</evidence>
<evidence type="ECO:0000256" key="8">
    <source>
        <dbReference type="PIRSR" id="PIRSR000862-1"/>
    </source>
</evidence>
<comment type="similarity">
    <text evidence="1 7">Belongs to the AB hydrolase superfamily. Lipase family.</text>
</comment>
<evidence type="ECO:0000256" key="2">
    <source>
        <dbReference type="ARBA" id="ARBA00022729"/>
    </source>
</evidence>
<dbReference type="AlphaFoldDB" id="A0A210QVF0"/>
<protein>
    <recommendedName>
        <fullName evidence="7">Lipase</fullName>
    </recommendedName>
</protein>
<dbReference type="GO" id="GO:0016788">
    <property type="term" value="F:hydrolase activity, acting on ester bonds"/>
    <property type="evidence" value="ECO:0007669"/>
    <property type="project" value="InterPro"/>
</dbReference>
<feature type="domain" description="Partial AB-hydrolase lipase" evidence="10">
    <location>
        <begin position="43"/>
        <end position="108"/>
    </location>
</feature>
<evidence type="ECO:0000313" key="12">
    <source>
        <dbReference type="Proteomes" id="UP000242188"/>
    </source>
</evidence>
<evidence type="ECO:0000256" key="9">
    <source>
        <dbReference type="SAM" id="SignalP"/>
    </source>
</evidence>
<keyword evidence="3 7" id="KW-0378">Hydrolase</keyword>
<keyword evidence="2 9" id="KW-0732">Signal</keyword>
<organism evidence="11 12">
    <name type="scientific">Mizuhopecten yessoensis</name>
    <name type="common">Japanese scallop</name>
    <name type="synonym">Patinopecten yessoensis</name>
    <dbReference type="NCBI Taxonomy" id="6573"/>
    <lineage>
        <taxon>Eukaryota</taxon>
        <taxon>Metazoa</taxon>
        <taxon>Spiralia</taxon>
        <taxon>Lophotrochozoa</taxon>
        <taxon>Mollusca</taxon>
        <taxon>Bivalvia</taxon>
        <taxon>Autobranchia</taxon>
        <taxon>Pteriomorphia</taxon>
        <taxon>Pectinida</taxon>
        <taxon>Pectinoidea</taxon>
        <taxon>Pectinidae</taxon>
        <taxon>Mizuhopecten</taxon>
    </lineage>
</organism>
<dbReference type="Gene3D" id="3.40.50.1820">
    <property type="entry name" value="alpha/beta hydrolase"/>
    <property type="match status" value="1"/>
</dbReference>
<comment type="caution">
    <text evidence="11">The sequence shown here is derived from an EMBL/GenBank/DDBJ whole genome shotgun (WGS) entry which is preliminary data.</text>
</comment>
<evidence type="ECO:0000256" key="7">
    <source>
        <dbReference type="PIRNR" id="PIRNR000862"/>
    </source>
</evidence>
<gene>
    <name evidence="11" type="ORF">KP79_PYT06948</name>
</gene>
<dbReference type="STRING" id="6573.A0A210QVF0"/>
<dbReference type="OrthoDB" id="9974421at2759"/>
<evidence type="ECO:0000256" key="1">
    <source>
        <dbReference type="ARBA" id="ARBA00010701"/>
    </source>
</evidence>
<dbReference type="PANTHER" id="PTHR11005">
    <property type="entry name" value="LYSOSOMAL ACID LIPASE-RELATED"/>
    <property type="match status" value="1"/>
</dbReference>
<feature type="active site" description="Charge relay system" evidence="8">
    <location>
        <position position="354"/>
    </location>
</feature>
<keyword evidence="4 7" id="KW-0442">Lipid degradation</keyword>
<sequence length="409" mass="46332">MNLLLLGLSVSSLIGTCKSFQSEMVANVLRNWIHSDPEVFMNVSQLVTSKGYPCEEYTIETKDGYLLGIQRIPHGRDNRHHTHNSQPRPPVFLQHGLLGTSADWVINLANESLGFQLADAGFDVWMGNSRGNTYSTRHVKLSPHCDKFWEFSFDEMAKYDVPAVLNHILTVTEQNNLFYIGHSQGTLINFAMLSENPELAKKIKLFVALGPVTVPAHIISPLKYLANVPDQIAYLLFGRKDFLPNDLIIKILGDTLCKETVTRAVCSDILFLCAGYDIHNLNKTRLPVYISHTPAGTSMQDMIHFSQMIRSKQFQKYDYGSVLANKQHYGQATPPVYDVSKVTTPVVLYWAEKDWLAVPQDVKILQSKLPNVRGSYEIKDWNHLDFIWGVNSYNVLYKDIIQLLLNATD</sequence>
<keyword evidence="12" id="KW-1185">Reference proteome</keyword>
<feature type="chain" id="PRO_5012984727" description="Lipase" evidence="9">
    <location>
        <begin position="20"/>
        <end position="409"/>
    </location>
</feature>
<dbReference type="PIRSF" id="PIRSF000862">
    <property type="entry name" value="Steryl_ester_lip"/>
    <property type="match status" value="1"/>
</dbReference>
<dbReference type="EMBL" id="NEDP02001710">
    <property type="protein sequence ID" value="OWF52686.1"/>
    <property type="molecule type" value="Genomic_DNA"/>
</dbReference>
<keyword evidence="5" id="KW-0443">Lipid metabolism</keyword>
<name>A0A210QVF0_MIZYE</name>
<dbReference type="Proteomes" id="UP000242188">
    <property type="component" value="Unassembled WGS sequence"/>
</dbReference>
<reference evidence="11 12" key="1">
    <citation type="journal article" date="2017" name="Nat. Ecol. Evol.">
        <title>Scallop genome provides insights into evolution of bilaterian karyotype and development.</title>
        <authorList>
            <person name="Wang S."/>
            <person name="Zhang J."/>
            <person name="Jiao W."/>
            <person name="Li J."/>
            <person name="Xun X."/>
            <person name="Sun Y."/>
            <person name="Guo X."/>
            <person name="Huan P."/>
            <person name="Dong B."/>
            <person name="Zhang L."/>
            <person name="Hu X."/>
            <person name="Sun X."/>
            <person name="Wang J."/>
            <person name="Zhao C."/>
            <person name="Wang Y."/>
            <person name="Wang D."/>
            <person name="Huang X."/>
            <person name="Wang R."/>
            <person name="Lv J."/>
            <person name="Li Y."/>
            <person name="Zhang Z."/>
            <person name="Liu B."/>
            <person name="Lu W."/>
            <person name="Hui Y."/>
            <person name="Liang J."/>
            <person name="Zhou Z."/>
            <person name="Hou R."/>
            <person name="Li X."/>
            <person name="Liu Y."/>
            <person name="Li H."/>
            <person name="Ning X."/>
            <person name="Lin Y."/>
            <person name="Zhao L."/>
            <person name="Xing Q."/>
            <person name="Dou J."/>
            <person name="Li Y."/>
            <person name="Mao J."/>
            <person name="Guo H."/>
            <person name="Dou H."/>
            <person name="Li T."/>
            <person name="Mu C."/>
            <person name="Jiang W."/>
            <person name="Fu Q."/>
            <person name="Fu X."/>
            <person name="Miao Y."/>
            <person name="Liu J."/>
            <person name="Yu Q."/>
            <person name="Li R."/>
            <person name="Liao H."/>
            <person name="Li X."/>
            <person name="Kong Y."/>
            <person name="Jiang Z."/>
            <person name="Chourrout D."/>
            <person name="Li R."/>
            <person name="Bao Z."/>
        </authorList>
    </citation>
    <scope>NUCLEOTIDE SEQUENCE [LARGE SCALE GENOMIC DNA]</scope>
    <source>
        <strain evidence="11 12">PY_sf001</strain>
    </source>
</reference>
<feature type="active site" description="Charge relay system" evidence="8">
    <location>
        <position position="383"/>
    </location>
</feature>
<evidence type="ECO:0000256" key="6">
    <source>
        <dbReference type="ARBA" id="ARBA00023180"/>
    </source>
</evidence>
<dbReference type="InterPro" id="IPR006693">
    <property type="entry name" value="AB_hydrolase_lipase"/>
</dbReference>
<dbReference type="GO" id="GO:0016042">
    <property type="term" value="P:lipid catabolic process"/>
    <property type="evidence" value="ECO:0007669"/>
    <property type="project" value="UniProtKB-KW"/>
</dbReference>
<evidence type="ECO:0000259" key="10">
    <source>
        <dbReference type="Pfam" id="PF04083"/>
    </source>
</evidence>
<dbReference type="InterPro" id="IPR025483">
    <property type="entry name" value="Lipase_euk"/>
</dbReference>
<evidence type="ECO:0000256" key="3">
    <source>
        <dbReference type="ARBA" id="ARBA00022801"/>
    </source>
</evidence>
<proteinExistence type="inferred from homology"/>
<feature type="signal peptide" evidence="9">
    <location>
        <begin position="1"/>
        <end position="19"/>
    </location>
</feature>
<feature type="active site" description="Nucleophile" evidence="8">
    <location>
        <position position="183"/>
    </location>
</feature>
<evidence type="ECO:0000256" key="4">
    <source>
        <dbReference type="ARBA" id="ARBA00022963"/>
    </source>
</evidence>
<keyword evidence="6" id="KW-0325">Glycoprotein</keyword>
<accession>A0A210QVF0</accession>
<dbReference type="SUPFAM" id="SSF53474">
    <property type="entry name" value="alpha/beta-Hydrolases"/>
    <property type="match status" value="1"/>
</dbReference>
<dbReference type="Pfam" id="PF04083">
    <property type="entry name" value="Abhydro_lipase"/>
    <property type="match status" value="1"/>
</dbReference>
<evidence type="ECO:0000313" key="11">
    <source>
        <dbReference type="EMBL" id="OWF52686.1"/>
    </source>
</evidence>
<dbReference type="InterPro" id="IPR029058">
    <property type="entry name" value="AB_hydrolase_fold"/>
</dbReference>